<keyword evidence="2 4" id="KW-0472">Membrane</keyword>
<evidence type="ECO:0000256" key="5">
    <source>
        <dbReference type="SAM" id="SignalP"/>
    </source>
</evidence>
<organism evidence="7 8">
    <name type="scientific">Chitinophaga horti</name>
    <dbReference type="NCBI Taxonomy" id="2920382"/>
    <lineage>
        <taxon>Bacteria</taxon>
        <taxon>Pseudomonadati</taxon>
        <taxon>Bacteroidota</taxon>
        <taxon>Chitinophagia</taxon>
        <taxon>Chitinophagales</taxon>
        <taxon>Chitinophagaceae</taxon>
        <taxon>Chitinophaga</taxon>
    </lineage>
</organism>
<feature type="domain" description="OmpA-like" evidence="6">
    <location>
        <begin position="288"/>
        <end position="406"/>
    </location>
</feature>
<dbReference type="RefSeq" id="WP_264280843.1">
    <property type="nucleotide sequence ID" value="NZ_CP107006.1"/>
</dbReference>
<dbReference type="PRINTS" id="PR01021">
    <property type="entry name" value="OMPADOMAIN"/>
</dbReference>
<evidence type="ECO:0000313" key="8">
    <source>
        <dbReference type="Proteomes" id="UP001162741"/>
    </source>
</evidence>
<dbReference type="InterPro" id="IPR050330">
    <property type="entry name" value="Bact_OuterMem_StrucFunc"/>
</dbReference>
<feature type="domain" description="OmpA-like" evidence="6">
    <location>
        <begin position="416"/>
        <end position="532"/>
    </location>
</feature>
<evidence type="ECO:0000256" key="2">
    <source>
        <dbReference type="ARBA" id="ARBA00023136"/>
    </source>
</evidence>
<keyword evidence="8" id="KW-1185">Reference proteome</keyword>
<evidence type="ECO:0000256" key="3">
    <source>
        <dbReference type="ARBA" id="ARBA00023237"/>
    </source>
</evidence>
<sequence>MPACKLLLVWCSLIFLPGALAAQNLVPNPSFTDINICTEYTSPCEAAAWWRVAPHIRRVTAVFNPQGVNNGDSYIQLESNQGFRQRREYLQTRLLAPLKAGKKYKVVVYAGSRHDYADGIDLLFRTQDIYSMFARFIDVQPSIRLREKHEVKHIKSWHVYETVYVPDSNYTNLVLGDFSPERRLKDDEEPLYFWVDSIAVTPLEDTEKLDNRRAKNVYGERHRHTLPDAYLRSQGMDLIKMATAPVVDTMLRHKREEFFRLLEAGGPKAPDATINRKLLELMQLQQTSSHCDTIILGSGLFTEKGAEINDKYAFVLDSALRYYQSGQPGKIKVIGYINRPGTDHYNELLSHDRAQTVVKYLVYRAGFTYDDFETHGMGRQSPRYDTLTGKGREGNDRIEIIVCTPPQMITLVPPSPPKADTLVIPDVLFKHNSAALEPRFLAKLDTLIRKIPKEKVELQVIGHTDNNGTDAYNEDLSRRRASTVATFMGMKGYADKVRYIAGEGEKRPVATNTTSEGRQQNRRVEIIIHKVVD</sequence>
<keyword evidence="5" id="KW-0732">Signal</keyword>
<dbReference type="Gene3D" id="2.60.120.260">
    <property type="entry name" value="Galactose-binding domain-like"/>
    <property type="match status" value="1"/>
</dbReference>
<evidence type="ECO:0000256" key="1">
    <source>
        <dbReference type="ARBA" id="ARBA00004442"/>
    </source>
</evidence>
<name>A0ABY6IYY4_9BACT</name>
<dbReference type="CDD" id="cd07185">
    <property type="entry name" value="OmpA_C-like"/>
    <property type="match status" value="2"/>
</dbReference>
<keyword evidence="3" id="KW-0998">Cell outer membrane</keyword>
<dbReference type="EMBL" id="CP107006">
    <property type="protein sequence ID" value="UYQ92603.1"/>
    <property type="molecule type" value="Genomic_DNA"/>
</dbReference>
<dbReference type="SUPFAM" id="SSF103088">
    <property type="entry name" value="OmpA-like"/>
    <property type="match status" value="2"/>
</dbReference>
<dbReference type="InterPro" id="IPR006664">
    <property type="entry name" value="OMP_bac"/>
</dbReference>
<evidence type="ECO:0000313" key="7">
    <source>
        <dbReference type="EMBL" id="UYQ92603.1"/>
    </source>
</evidence>
<dbReference type="InterPro" id="IPR036737">
    <property type="entry name" value="OmpA-like_sf"/>
</dbReference>
<dbReference type="PANTHER" id="PTHR30329">
    <property type="entry name" value="STATOR ELEMENT OF FLAGELLAR MOTOR COMPLEX"/>
    <property type="match status" value="1"/>
</dbReference>
<protein>
    <submittedName>
        <fullName evidence="7">OmpA family protein</fullName>
    </submittedName>
</protein>
<evidence type="ECO:0000256" key="4">
    <source>
        <dbReference type="PROSITE-ProRule" id="PRU00473"/>
    </source>
</evidence>
<evidence type="ECO:0000259" key="6">
    <source>
        <dbReference type="PROSITE" id="PS51123"/>
    </source>
</evidence>
<comment type="subcellular location">
    <subcellularLocation>
        <location evidence="1">Cell outer membrane</location>
    </subcellularLocation>
</comment>
<dbReference type="Proteomes" id="UP001162741">
    <property type="component" value="Chromosome"/>
</dbReference>
<dbReference type="InterPro" id="IPR006665">
    <property type="entry name" value="OmpA-like"/>
</dbReference>
<accession>A0ABY6IYY4</accession>
<dbReference type="Gene3D" id="3.30.1330.60">
    <property type="entry name" value="OmpA-like domain"/>
    <property type="match status" value="2"/>
</dbReference>
<feature type="signal peptide" evidence="5">
    <location>
        <begin position="1"/>
        <end position="21"/>
    </location>
</feature>
<dbReference type="PROSITE" id="PS51123">
    <property type="entry name" value="OMPA_2"/>
    <property type="match status" value="2"/>
</dbReference>
<proteinExistence type="predicted"/>
<reference evidence="7" key="1">
    <citation type="submission" date="2022-10" db="EMBL/GenBank/DDBJ databases">
        <title>Chitinophaga sp. nov., isolated from soil.</title>
        <authorList>
            <person name="Jeon C.O."/>
        </authorList>
    </citation>
    <scope>NUCLEOTIDE SEQUENCE</scope>
    <source>
        <strain evidence="7">R8</strain>
    </source>
</reference>
<dbReference type="Pfam" id="PF00691">
    <property type="entry name" value="OmpA"/>
    <property type="match status" value="2"/>
</dbReference>
<dbReference type="PANTHER" id="PTHR30329:SF21">
    <property type="entry name" value="LIPOPROTEIN YIAD-RELATED"/>
    <property type="match status" value="1"/>
</dbReference>
<gene>
    <name evidence="7" type="ORF">MKQ68_21205</name>
</gene>
<feature type="chain" id="PRO_5045071704" evidence="5">
    <location>
        <begin position="22"/>
        <end position="533"/>
    </location>
</feature>